<keyword evidence="1" id="KW-0472">Membrane</keyword>
<gene>
    <name evidence="4" type="ORF">GM160_00540</name>
</gene>
<dbReference type="AlphaFoldDB" id="A0A6I6CY09"/>
<feature type="domain" description="Type 4 fimbrial biogenesis protein PilX N-terminal" evidence="3">
    <location>
        <begin position="16"/>
        <end position="65"/>
    </location>
</feature>
<sequence length="169" mass="18566">MTRRTEMTHNTHTQTGSALVIGLIILLVMTIIGVTTMQTTLLQEKMTGSLRDGDLAFQAAEAALREAEESIEPSTSQPGWVVQLNSPPNLLEQDHSWWTNNSNTEEATFSGVASNPRYVGESEAFIRDTLRLGHGPVTGRNVFRTTARGTGGTDSAEAIIRTRYAKRYN</sequence>
<protein>
    <submittedName>
        <fullName evidence="4">Pilus assembly protein PilZ</fullName>
    </submittedName>
</protein>
<proteinExistence type="predicted"/>
<evidence type="ECO:0000313" key="4">
    <source>
        <dbReference type="EMBL" id="QGT77488.1"/>
    </source>
</evidence>
<evidence type="ECO:0000259" key="2">
    <source>
        <dbReference type="Pfam" id="PF13681"/>
    </source>
</evidence>
<organism evidence="4 5">
    <name type="scientific">Guyparkeria halophila</name>
    <dbReference type="NCBI Taxonomy" id="47960"/>
    <lineage>
        <taxon>Bacteria</taxon>
        <taxon>Pseudomonadati</taxon>
        <taxon>Pseudomonadota</taxon>
        <taxon>Gammaproteobacteria</taxon>
        <taxon>Chromatiales</taxon>
        <taxon>Thioalkalibacteraceae</taxon>
        <taxon>Guyparkeria</taxon>
    </lineage>
</organism>
<dbReference type="InterPro" id="IPR025205">
    <property type="entry name" value="PilX/PilW_C"/>
</dbReference>
<feature type="transmembrane region" description="Helical" evidence="1">
    <location>
        <begin position="20"/>
        <end position="42"/>
    </location>
</feature>
<keyword evidence="1" id="KW-0812">Transmembrane</keyword>
<feature type="domain" description="PilX/PilW C-terminal" evidence="2">
    <location>
        <begin position="86"/>
        <end position="166"/>
    </location>
</feature>
<dbReference type="InterPro" id="IPR025746">
    <property type="entry name" value="PilX_N_dom"/>
</dbReference>
<evidence type="ECO:0000313" key="5">
    <source>
        <dbReference type="Proteomes" id="UP000427716"/>
    </source>
</evidence>
<dbReference type="Pfam" id="PF13681">
    <property type="entry name" value="PilX"/>
    <property type="match status" value="1"/>
</dbReference>
<name>A0A6I6CY09_9GAMM</name>
<keyword evidence="5" id="KW-1185">Reference proteome</keyword>
<dbReference type="Pfam" id="PF14341">
    <property type="entry name" value="PilX_N"/>
    <property type="match status" value="1"/>
</dbReference>
<evidence type="ECO:0000259" key="3">
    <source>
        <dbReference type="Pfam" id="PF14341"/>
    </source>
</evidence>
<dbReference type="EMBL" id="CP046415">
    <property type="protein sequence ID" value="QGT77488.1"/>
    <property type="molecule type" value="Genomic_DNA"/>
</dbReference>
<dbReference type="Proteomes" id="UP000427716">
    <property type="component" value="Chromosome"/>
</dbReference>
<reference evidence="4 5" key="1">
    <citation type="submission" date="2019-11" db="EMBL/GenBank/DDBJ databases">
        <authorList>
            <person name="Zhang J."/>
            <person name="Sun C."/>
        </authorList>
    </citation>
    <scope>NUCLEOTIDE SEQUENCE [LARGE SCALE GENOMIC DNA]</scope>
    <source>
        <strain evidence="5">sp2</strain>
    </source>
</reference>
<accession>A0A6I6CY09</accession>
<dbReference type="KEGG" id="ghl:GM160_00540"/>
<evidence type="ECO:0000256" key="1">
    <source>
        <dbReference type="SAM" id="Phobius"/>
    </source>
</evidence>
<keyword evidence="1" id="KW-1133">Transmembrane helix</keyword>